<evidence type="ECO:0000313" key="1">
    <source>
        <dbReference type="EMBL" id="KKN48364.1"/>
    </source>
</evidence>
<accession>A0A0F9R0U9</accession>
<gene>
    <name evidence="1" type="ORF">LCGC14_0653990</name>
</gene>
<dbReference type="EMBL" id="LAZR01001225">
    <property type="protein sequence ID" value="KKN48364.1"/>
    <property type="molecule type" value="Genomic_DNA"/>
</dbReference>
<dbReference type="InterPro" id="IPR006311">
    <property type="entry name" value="TAT_signal"/>
</dbReference>
<proteinExistence type="predicted"/>
<dbReference type="PROSITE" id="PS51318">
    <property type="entry name" value="TAT"/>
    <property type="match status" value="1"/>
</dbReference>
<sequence length="101" mass="11352">MLNRRNFVAITAAAAVVSAVPLSAKARPELGTPFYVADWVEEEASCDDFVSTAFRRVEKDLGIRLGRPTREAVHFPEGMQMHSNRVYHWLITWSAEVIGYA</sequence>
<comment type="caution">
    <text evidence="1">The sequence shown here is derived from an EMBL/GenBank/DDBJ whole genome shotgun (WGS) entry which is preliminary data.</text>
</comment>
<organism evidence="1">
    <name type="scientific">marine sediment metagenome</name>
    <dbReference type="NCBI Taxonomy" id="412755"/>
    <lineage>
        <taxon>unclassified sequences</taxon>
        <taxon>metagenomes</taxon>
        <taxon>ecological metagenomes</taxon>
    </lineage>
</organism>
<reference evidence="1" key="1">
    <citation type="journal article" date="2015" name="Nature">
        <title>Complex archaea that bridge the gap between prokaryotes and eukaryotes.</title>
        <authorList>
            <person name="Spang A."/>
            <person name="Saw J.H."/>
            <person name="Jorgensen S.L."/>
            <person name="Zaremba-Niedzwiedzka K."/>
            <person name="Martijn J."/>
            <person name="Lind A.E."/>
            <person name="van Eijk R."/>
            <person name="Schleper C."/>
            <person name="Guy L."/>
            <person name="Ettema T.J."/>
        </authorList>
    </citation>
    <scope>NUCLEOTIDE SEQUENCE</scope>
</reference>
<protein>
    <submittedName>
        <fullName evidence="1">Uncharacterized protein</fullName>
    </submittedName>
</protein>
<dbReference type="AlphaFoldDB" id="A0A0F9R0U9"/>
<name>A0A0F9R0U9_9ZZZZ</name>